<feature type="domain" description="PPIase cyclophilin-type" evidence="5">
    <location>
        <begin position="1"/>
        <end position="159"/>
    </location>
</feature>
<keyword evidence="3 4" id="KW-0413">Isomerase</keyword>
<dbReference type="GO" id="GO:0071013">
    <property type="term" value="C:catalytic step 2 spliceosome"/>
    <property type="evidence" value="ECO:0007669"/>
    <property type="project" value="TreeGrafter"/>
</dbReference>
<proteinExistence type="inferred from homology"/>
<gene>
    <name evidence="6" type="ORF">PPROV_000944800</name>
</gene>
<dbReference type="PANTHER" id="PTHR45625">
    <property type="entry name" value="PEPTIDYL-PROLYL CIS-TRANS ISOMERASE-RELATED"/>
    <property type="match status" value="1"/>
</dbReference>
<keyword evidence="2 4" id="KW-0697">Rotamase</keyword>
<evidence type="ECO:0000256" key="3">
    <source>
        <dbReference type="ARBA" id="ARBA00023235"/>
    </source>
</evidence>
<evidence type="ECO:0000313" key="7">
    <source>
        <dbReference type="Proteomes" id="UP000660262"/>
    </source>
</evidence>
<dbReference type="PIRSF" id="PIRSF001467">
    <property type="entry name" value="Peptidylpro_ismrse"/>
    <property type="match status" value="1"/>
</dbReference>
<dbReference type="PANTHER" id="PTHR45625:SF2">
    <property type="entry name" value="PEPTIDYL-PROLYL CIS-TRANS ISOMERASE-LIKE 3"/>
    <property type="match status" value="1"/>
</dbReference>
<dbReference type="InterPro" id="IPR029000">
    <property type="entry name" value="Cyclophilin-like_dom_sf"/>
</dbReference>
<evidence type="ECO:0000313" key="6">
    <source>
        <dbReference type="EMBL" id="GHP10717.1"/>
    </source>
</evidence>
<reference evidence="6" key="1">
    <citation type="submission" date="2020-10" db="EMBL/GenBank/DDBJ databases">
        <title>Unveiling of a novel bifunctional photoreceptor, Dualchrome1, isolated from a cosmopolitan green alga.</title>
        <authorList>
            <person name="Suzuki S."/>
            <person name="Kawachi M."/>
        </authorList>
    </citation>
    <scope>NUCLEOTIDE SEQUENCE</scope>
    <source>
        <strain evidence="6">NIES 2893</strain>
    </source>
</reference>
<protein>
    <recommendedName>
        <fullName evidence="4">Peptidyl-prolyl cis-trans isomerase</fullName>
        <shortName evidence="4">PPIase</shortName>
        <ecNumber evidence="4">5.2.1.8</ecNumber>
    </recommendedName>
</protein>
<organism evidence="6 7">
    <name type="scientific">Pycnococcus provasolii</name>
    <dbReference type="NCBI Taxonomy" id="41880"/>
    <lineage>
        <taxon>Eukaryota</taxon>
        <taxon>Viridiplantae</taxon>
        <taxon>Chlorophyta</taxon>
        <taxon>Pseudoscourfieldiophyceae</taxon>
        <taxon>Pseudoscourfieldiales</taxon>
        <taxon>Pycnococcaceae</taxon>
        <taxon>Pycnococcus</taxon>
    </lineage>
</organism>
<dbReference type="EC" id="5.2.1.8" evidence="4"/>
<dbReference type="Pfam" id="PF00160">
    <property type="entry name" value="Pro_isomerase"/>
    <property type="match status" value="1"/>
</dbReference>
<dbReference type="PROSITE" id="PS00170">
    <property type="entry name" value="CSA_PPIASE_1"/>
    <property type="match status" value="1"/>
</dbReference>
<dbReference type="PRINTS" id="PR00153">
    <property type="entry name" value="CSAPPISMRASE"/>
</dbReference>
<evidence type="ECO:0000256" key="1">
    <source>
        <dbReference type="ARBA" id="ARBA00000971"/>
    </source>
</evidence>
<comment type="function">
    <text evidence="4">PPIases accelerate the folding of proteins. It catalyzes the cis-trans isomerization of proline imidic peptide bonds in oligopeptides.</text>
</comment>
<comment type="catalytic activity">
    <reaction evidence="1 4">
        <text>[protein]-peptidylproline (omega=180) = [protein]-peptidylproline (omega=0)</text>
        <dbReference type="Rhea" id="RHEA:16237"/>
        <dbReference type="Rhea" id="RHEA-COMP:10747"/>
        <dbReference type="Rhea" id="RHEA-COMP:10748"/>
        <dbReference type="ChEBI" id="CHEBI:83833"/>
        <dbReference type="ChEBI" id="CHEBI:83834"/>
        <dbReference type="EC" id="5.2.1.8"/>
    </reaction>
</comment>
<accession>A0A830I0P0</accession>
<evidence type="ECO:0000259" key="5">
    <source>
        <dbReference type="PROSITE" id="PS50072"/>
    </source>
</evidence>
<comment type="caution">
    <text evidence="6">The sequence shown here is derived from an EMBL/GenBank/DDBJ whole genome shotgun (WGS) entry which is preliminary data.</text>
</comment>
<dbReference type="InterPro" id="IPR024936">
    <property type="entry name" value="Cyclophilin-type_PPIase"/>
</dbReference>
<name>A0A830I0P0_9CHLO</name>
<dbReference type="EMBL" id="BNJQ01000030">
    <property type="protein sequence ID" value="GHP10717.1"/>
    <property type="molecule type" value="Genomic_DNA"/>
</dbReference>
<keyword evidence="7" id="KW-1185">Reference proteome</keyword>
<dbReference type="SUPFAM" id="SSF50891">
    <property type="entry name" value="Cyclophilin-like"/>
    <property type="match status" value="1"/>
</dbReference>
<dbReference type="PROSITE" id="PS50072">
    <property type="entry name" value="CSA_PPIASE_2"/>
    <property type="match status" value="1"/>
</dbReference>
<dbReference type="InterPro" id="IPR044666">
    <property type="entry name" value="Cyclophilin_A-like"/>
</dbReference>
<dbReference type="OrthoDB" id="271386at2759"/>
<dbReference type="GO" id="GO:0006457">
    <property type="term" value="P:protein folding"/>
    <property type="evidence" value="ECO:0007669"/>
    <property type="project" value="InterPro"/>
</dbReference>
<evidence type="ECO:0000256" key="4">
    <source>
        <dbReference type="RuleBase" id="RU363019"/>
    </source>
</evidence>
<sequence>MAVTLHTSLGDLKFELYCEHAPVACENFLRLCASDYYVNTVFHRNIKGFLVQGGDPTNAGKGGRSAMSEDGDGFSNELVDSLKFSHRGILAMANSGKENTNKSQFFVTYAKAPSLNGMYTIMGRLISGQETLDVMEKAPVQDAKKYRPKLDMTVTGTTIHANPFAEPVA</sequence>
<dbReference type="Proteomes" id="UP000660262">
    <property type="component" value="Unassembled WGS sequence"/>
</dbReference>
<dbReference type="InterPro" id="IPR002130">
    <property type="entry name" value="Cyclophilin-type_PPIase_dom"/>
</dbReference>
<dbReference type="Gene3D" id="2.40.100.10">
    <property type="entry name" value="Cyclophilin-like"/>
    <property type="match status" value="1"/>
</dbReference>
<evidence type="ECO:0000256" key="2">
    <source>
        <dbReference type="ARBA" id="ARBA00023110"/>
    </source>
</evidence>
<dbReference type="AlphaFoldDB" id="A0A830I0P0"/>
<dbReference type="InterPro" id="IPR020892">
    <property type="entry name" value="Cyclophilin-type_PPIase_CS"/>
</dbReference>
<comment type="similarity">
    <text evidence="4">Belongs to the cyclophilin-type PPIase family.</text>
</comment>
<dbReference type="GO" id="GO:0003755">
    <property type="term" value="F:peptidyl-prolyl cis-trans isomerase activity"/>
    <property type="evidence" value="ECO:0007669"/>
    <property type="project" value="UniProtKB-UniRule"/>
</dbReference>